<gene>
    <name evidence="4" type="ORF">BSF38_00006</name>
</gene>
<accession>A0A1U7CI77</accession>
<dbReference type="InterPro" id="IPR038726">
    <property type="entry name" value="PDDEXK_AddAB-type"/>
</dbReference>
<feature type="transmembrane region" description="Helical" evidence="2">
    <location>
        <begin position="78"/>
        <end position="97"/>
    </location>
</feature>
<dbReference type="Proteomes" id="UP000186309">
    <property type="component" value="Chromosome"/>
</dbReference>
<evidence type="ECO:0000256" key="2">
    <source>
        <dbReference type="SAM" id="Phobius"/>
    </source>
</evidence>
<protein>
    <recommendedName>
        <fullName evidence="3">PD-(D/E)XK endonuclease-like domain-containing protein</fullName>
    </recommendedName>
</protein>
<keyword evidence="2" id="KW-0812">Transmembrane</keyword>
<sequence>MQPAVAHEDGAVKPRKGSKVANGPISASEIACFAYCPEQWRLEYGLGLEAANRAERAAGTRHHNLKAVAERVAGGSIVIGRLMAVLAIPGLLLWLVLSR</sequence>
<keyword evidence="2" id="KW-1133">Transmembrane helix</keyword>
<evidence type="ECO:0000313" key="4">
    <source>
        <dbReference type="EMBL" id="APW58608.1"/>
    </source>
</evidence>
<evidence type="ECO:0000259" key="3">
    <source>
        <dbReference type="Pfam" id="PF12705"/>
    </source>
</evidence>
<keyword evidence="5" id="KW-1185">Reference proteome</keyword>
<evidence type="ECO:0000256" key="1">
    <source>
        <dbReference type="SAM" id="MobiDB-lite"/>
    </source>
</evidence>
<name>A0A1U7CI77_9BACT</name>
<feature type="compositionally biased region" description="Basic and acidic residues" evidence="1">
    <location>
        <begin position="1"/>
        <end position="12"/>
    </location>
</feature>
<evidence type="ECO:0000313" key="5">
    <source>
        <dbReference type="Proteomes" id="UP000186309"/>
    </source>
</evidence>
<proteinExistence type="predicted"/>
<keyword evidence="2" id="KW-0472">Membrane</keyword>
<organism evidence="4 5">
    <name type="scientific">Paludisphaera borealis</name>
    <dbReference type="NCBI Taxonomy" id="1387353"/>
    <lineage>
        <taxon>Bacteria</taxon>
        <taxon>Pseudomonadati</taxon>
        <taxon>Planctomycetota</taxon>
        <taxon>Planctomycetia</taxon>
        <taxon>Isosphaerales</taxon>
        <taxon>Isosphaeraceae</taxon>
        <taxon>Paludisphaera</taxon>
    </lineage>
</organism>
<feature type="region of interest" description="Disordered" evidence="1">
    <location>
        <begin position="1"/>
        <end position="22"/>
    </location>
</feature>
<reference evidence="5" key="1">
    <citation type="submission" date="2016-12" db="EMBL/GenBank/DDBJ databases">
        <title>Comparative genomics of four Isosphaeraceae planctomycetes: a common pool of plasmids and glycoside hydrolase genes.</title>
        <authorList>
            <person name="Ivanova A."/>
        </authorList>
    </citation>
    <scope>NUCLEOTIDE SEQUENCE [LARGE SCALE GENOMIC DNA]</scope>
    <source>
        <strain evidence="5">PX4</strain>
    </source>
</reference>
<dbReference type="AlphaFoldDB" id="A0A1U7CI77"/>
<feature type="domain" description="PD-(D/E)XK endonuclease-like" evidence="3">
    <location>
        <begin position="25"/>
        <end position="65"/>
    </location>
</feature>
<dbReference type="Pfam" id="PF12705">
    <property type="entry name" value="PDDEXK_1"/>
    <property type="match status" value="1"/>
</dbReference>
<dbReference type="EMBL" id="CP019082">
    <property type="protein sequence ID" value="APW58608.1"/>
    <property type="molecule type" value="Genomic_DNA"/>
</dbReference>
<dbReference type="KEGG" id="pbor:BSF38_00006"/>